<gene>
    <name evidence="3" type="ORF">K0625_23890</name>
</gene>
<protein>
    <submittedName>
        <fullName evidence="3">DUF2066 domain-containing protein</fullName>
    </submittedName>
</protein>
<dbReference type="InterPro" id="IPR018642">
    <property type="entry name" value="DUF2066"/>
</dbReference>
<proteinExistence type="predicted"/>
<evidence type="ECO:0000313" key="4">
    <source>
        <dbReference type="Proteomes" id="UP001195963"/>
    </source>
</evidence>
<evidence type="ECO:0000313" key="3">
    <source>
        <dbReference type="EMBL" id="MBW8186653.1"/>
    </source>
</evidence>
<dbReference type="InterPro" id="IPR003306">
    <property type="entry name" value="WIF"/>
</dbReference>
<dbReference type="PROSITE" id="PS50814">
    <property type="entry name" value="WIF"/>
    <property type="match status" value="1"/>
</dbReference>
<comment type="caution">
    <text evidence="3">The sequence shown here is derived from an EMBL/GenBank/DDBJ whole genome shotgun (WGS) entry which is preliminary data.</text>
</comment>
<dbReference type="Proteomes" id="UP001195963">
    <property type="component" value="Unassembled WGS sequence"/>
</dbReference>
<evidence type="ECO:0000256" key="1">
    <source>
        <dbReference type="SAM" id="SignalP"/>
    </source>
</evidence>
<accession>A0ABS7EAE7</accession>
<keyword evidence="1" id="KW-0732">Signal</keyword>
<dbReference type="EMBL" id="JAHZST010000034">
    <property type="protein sequence ID" value="MBW8186653.1"/>
    <property type="molecule type" value="Genomic_DNA"/>
</dbReference>
<name>A0ABS7EAE7_9GAMM</name>
<sequence>MLKTLFKASILYTSCLFIQFNSLNAAEVTQLDQSLVPVETRSAAERKKAISLGLQHVVLKNSGSAAALSNPSVMAKVKSPNSLIRQFGYDEVDGELLLKVNFDHKRILELLREAQLPVWGKQRPLTLVWLVEESDGERKILNDASPLESRTLFQKDAEAKGVPLLFPLMDLDDNMQISVSDVRGMFVNQIEQASQRYQADYFVVASMTPNAAGVEYSVSLFSKGAEQGGTTPLVSKQLQVPDTEAAVNGIISTVSEYYVSRYAIADTGEQLTSSVTFIDITEMKQLVAIEKYLKQLSAVKAVHISQLQGTSVKYALELFGSIDDLHRLMALDPRIIEANSGYQGDIGSDNNLNSLAPTLVDELEYRWRG</sequence>
<reference evidence="3 4" key="1">
    <citation type="submission" date="2021-07" db="EMBL/GenBank/DDBJ databases">
        <title>Shewanella sp. nov, isolated from SCS.</title>
        <authorList>
            <person name="Cao W.R."/>
        </authorList>
    </citation>
    <scope>NUCLEOTIDE SEQUENCE [LARGE SCALE GENOMIC DNA]</scope>
    <source>
        <strain evidence="3 4">NR704-98</strain>
    </source>
</reference>
<feature type="signal peptide" evidence="1">
    <location>
        <begin position="1"/>
        <end position="25"/>
    </location>
</feature>
<evidence type="ECO:0000259" key="2">
    <source>
        <dbReference type="PROSITE" id="PS50814"/>
    </source>
</evidence>
<organism evidence="3 4">
    <name type="scientific">Shewanella nanhaiensis</name>
    <dbReference type="NCBI Taxonomy" id="2864872"/>
    <lineage>
        <taxon>Bacteria</taxon>
        <taxon>Pseudomonadati</taxon>
        <taxon>Pseudomonadota</taxon>
        <taxon>Gammaproteobacteria</taxon>
        <taxon>Alteromonadales</taxon>
        <taxon>Shewanellaceae</taxon>
        <taxon>Shewanella</taxon>
    </lineage>
</organism>
<dbReference type="Pfam" id="PF09839">
    <property type="entry name" value="DUF2066"/>
    <property type="match status" value="1"/>
</dbReference>
<feature type="domain" description="WIF" evidence="2">
    <location>
        <begin position="318"/>
        <end position="369"/>
    </location>
</feature>
<feature type="chain" id="PRO_5046622675" evidence="1">
    <location>
        <begin position="26"/>
        <end position="369"/>
    </location>
</feature>
<keyword evidence="4" id="KW-1185">Reference proteome</keyword>